<dbReference type="Pfam" id="PF13843">
    <property type="entry name" value="DDE_Tnp_1_7"/>
    <property type="match status" value="1"/>
</dbReference>
<evidence type="ECO:0000313" key="5">
    <source>
        <dbReference type="Proteomes" id="UP001160148"/>
    </source>
</evidence>
<proteinExistence type="predicted"/>
<feature type="domain" description="PiggyBac transposable element-derived protein" evidence="2">
    <location>
        <begin position="125"/>
        <end position="484"/>
    </location>
</feature>
<dbReference type="Proteomes" id="UP001160148">
    <property type="component" value="Unassembled WGS sequence"/>
</dbReference>
<organism evidence="4 5">
    <name type="scientific">Macrosiphum euphorbiae</name>
    <name type="common">potato aphid</name>
    <dbReference type="NCBI Taxonomy" id="13131"/>
    <lineage>
        <taxon>Eukaryota</taxon>
        <taxon>Metazoa</taxon>
        <taxon>Ecdysozoa</taxon>
        <taxon>Arthropoda</taxon>
        <taxon>Hexapoda</taxon>
        <taxon>Insecta</taxon>
        <taxon>Pterygota</taxon>
        <taxon>Neoptera</taxon>
        <taxon>Paraneoptera</taxon>
        <taxon>Hemiptera</taxon>
        <taxon>Sternorrhyncha</taxon>
        <taxon>Aphidomorpha</taxon>
        <taxon>Aphidoidea</taxon>
        <taxon>Aphididae</taxon>
        <taxon>Macrosiphini</taxon>
        <taxon>Macrosiphum</taxon>
    </lineage>
</organism>
<gene>
    <name evidence="3" type="ORF">MEUPH1_LOCUS15542</name>
    <name evidence="4" type="ORF">MEUPH1_LOCUS27715</name>
</gene>
<protein>
    <recommendedName>
        <fullName evidence="2">PiggyBac transposable element-derived protein domain-containing protein</fullName>
    </recommendedName>
</protein>
<comment type="caution">
    <text evidence="4">The sequence shown here is derived from an EMBL/GenBank/DDBJ whole genome shotgun (WGS) entry which is preliminary data.</text>
</comment>
<keyword evidence="5" id="KW-1185">Reference proteome</keyword>
<name>A0AAV0XZR8_9HEMI</name>
<feature type="compositionally biased region" description="Polar residues" evidence="1">
    <location>
        <begin position="51"/>
        <end position="67"/>
    </location>
</feature>
<dbReference type="AlphaFoldDB" id="A0AAV0XZR8"/>
<dbReference type="PANTHER" id="PTHR46599">
    <property type="entry name" value="PIGGYBAC TRANSPOSABLE ELEMENT-DERIVED PROTEIN 4"/>
    <property type="match status" value="1"/>
</dbReference>
<reference evidence="4 5" key="1">
    <citation type="submission" date="2023-01" db="EMBL/GenBank/DDBJ databases">
        <authorList>
            <person name="Whitehead M."/>
        </authorList>
    </citation>
    <scope>NUCLEOTIDE SEQUENCE [LARGE SCALE GENOMIC DNA]</scope>
</reference>
<dbReference type="EMBL" id="CARXXK010001151">
    <property type="protein sequence ID" value="CAI6374055.1"/>
    <property type="molecule type" value="Genomic_DNA"/>
</dbReference>
<dbReference type="PANTHER" id="PTHR46599:SF3">
    <property type="entry name" value="PIGGYBAC TRANSPOSABLE ELEMENT-DERIVED PROTEIN 4"/>
    <property type="match status" value="1"/>
</dbReference>
<dbReference type="InterPro" id="IPR029526">
    <property type="entry name" value="PGBD"/>
</dbReference>
<evidence type="ECO:0000313" key="3">
    <source>
        <dbReference type="EMBL" id="CAI6360220.1"/>
    </source>
</evidence>
<sequence>MNNENDILEMLDRIDEEGISMSDDSYIDSDYEASERSDGNSIITDSDVDHTTTPSNSSDNNVSFDQNINFRPVNEPVSDVSIQSFSSDDESDVSDWEENKLDEIEDFNFDNNSAGIKIEINDDSSPIDVFLKIWDDDIFDLILTCTNNYQKKINSLNRPHTKYGRLKNVSPVTREDLEKFFGLCLLRGQLKLPVLRNAFSSNPLYYHPIFNATMSGRKFEKILRSLNCSEGLNLNTRDRLYKVTVLMNKLIKKFQDSFSPEEALSLDESMLLWRGRLIFRQYIKNKKHKYGIKFYELCSPDGYVLNIEIYKGKNVEVTGNSKINDLVLRLVKPYLNKGHHLYMDNYYNSVNLSNILYKQRTHTTGTLRSNRKNNPTSIVKKTLKLKKGDHCFAKKGPVYVSRWKDKREVFSITTGHHPEMVITSNRFCQQQSTKPRHIVEYNKNMSGIDRSDQMVSYYSSPKKTIRWYKKVIFHLLDISMWNAYYLYKKKLNNINLRYIDFHSSVITKLLHLPENIVHGSQLVNKKNIRIRTSDKPRNTSVVLEHVQEKIPHPPGWKRKGYYLRCRQCTSQKQVKQTSWRCKNCPEKPPLCPGPCFLDYHSVA</sequence>
<evidence type="ECO:0000313" key="4">
    <source>
        <dbReference type="EMBL" id="CAI6374055.1"/>
    </source>
</evidence>
<accession>A0AAV0XZR8</accession>
<evidence type="ECO:0000259" key="2">
    <source>
        <dbReference type="Pfam" id="PF13843"/>
    </source>
</evidence>
<evidence type="ECO:0000256" key="1">
    <source>
        <dbReference type="SAM" id="MobiDB-lite"/>
    </source>
</evidence>
<dbReference type="EMBL" id="CARXXK010000003">
    <property type="protein sequence ID" value="CAI6360220.1"/>
    <property type="molecule type" value="Genomic_DNA"/>
</dbReference>
<feature type="region of interest" description="Disordered" evidence="1">
    <location>
        <begin position="15"/>
        <end position="67"/>
    </location>
</feature>